<keyword evidence="4" id="KW-0804">Transcription</keyword>
<protein>
    <submittedName>
        <fullName evidence="6">Sigma-70 family RNA polymerase sigma factor</fullName>
    </submittedName>
</protein>
<dbReference type="RefSeq" id="WP_354659201.1">
    <property type="nucleotide sequence ID" value="NZ_JBEXAC010000001.1"/>
</dbReference>
<dbReference type="CDD" id="cd06171">
    <property type="entry name" value="Sigma70_r4"/>
    <property type="match status" value="1"/>
</dbReference>
<evidence type="ECO:0000256" key="4">
    <source>
        <dbReference type="ARBA" id="ARBA00023163"/>
    </source>
</evidence>
<evidence type="ECO:0000256" key="2">
    <source>
        <dbReference type="ARBA" id="ARBA00023015"/>
    </source>
</evidence>
<dbReference type="InterPro" id="IPR013325">
    <property type="entry name" value="RNA_pol_sigma_r2"/>
</dbReference>
<evidence type="ECO:0000256" key="1">
    <source>
        <dbReference type="ARBA" id="ARBA00010641"/>
    </source>
</evidence>
<dbReference type="Proteomes" id="UP001549749">
    <property type="component" value="Unassembled WGS sequence"/>
</dbReference>
<gene>
    <name evidence="6" type="ORF">ABR189_04240</name>
</gene>
<dbReference type="PANTHER" id="PTHR43133">
    <property type="entry name" value="RNA POLYMERASE ECF-TYPE SIGMA FACTO"/>
    <property type="match status" value="1"/>
</dbReference>
<dbReference type="SUPFAM" id="SSF88659">
    <property type="entry name" value="Sigma3 and sigma4 domains of RNA polymerase sigma factors"/>
    <property type="match status" value="1"/>
</dbReference>
<comment type="similarity">
    <text evidence="1">Belongs to the sigma-70 factor family. ECF subfamily.</text>
</comment>
<feature type="domain" description="RNA polymerase sigma factor 70 region 4 type 2" evidence="5">
    <location>
        <begin position="126"/>
        <end position="178"/>
    </location>
</feature>
<organism evidence="6 7">
    <name type="scientific">Chitinophaga defluvii</name>
    <dbReference type="NCBI Taxonomy" id="3163343"/>
    <lineage>
        <taxon>Bacteria</taxon>
        <taxon>Pseudomonadati</taxon>
        <taxon>Bacteroidota</taxon>
        <taxon>Chitinophagia</taxon>
        <taxon>Chitinophagales</taxon>
        <taxon>Chitinophagaceae</taxon>
        <taxon>Chitinophaga</taxon>
    </lineage>
</organism>
<name>A0ABV2T344_9BACT</name>
<dbReference type="PANTHER" id="PTHR43133:SF46">
    <property type="entry name" value="RNA POLYMERASE SIGMA-70 FACTOR ECF SUBFAMILY"/>
    <property type="match status" value="1"/>
</dbReference>
<accession>A0ABV2T344</accession>
<keyword evidence="2" id="KW-0805">Transcription regulation</keyword>
<dbReference type="SUPFAM" id="SSF88946">
    <property type="entry name" value="Sigma2 domain of RNA polymerase sigma factors"/>
    <property type="match status" value="1"/>
</dbReference>
<evidence type="ECO:0000313" key="6">
    <source>
        <dbReference type="EMBL" id="MET6996559.1"/>
    </source>
</evidence>
<dbReference type="InterPro" id="IPR013249">
    <property type="entry name" value="RNA_pol_sigma70_r4_t2"/>
</dbReference>
<reference evidence="6 7" key="1">
    <citation type="submission" date="2024-06" db="EMBL/GenBank/DDBJ databases">
        <title>Chitinophaga defluvii sp. nov., isolated from municipal sewage.</title>
        <authorList>
            <person name="Zhang L."/>
        </authorList>
    </citation>
    <scope>NUCLEOTIDE SEQUENCE [LARGE SCALE GENOMIC DNA]</scope>
    <source>
        <strain evidence="6 7">H8</strain>
    </source>
</reference>
<dbReference type="Pfam" id="PF08281">
    <property type="entry name" value="Sigma70_r4_2"/>
    <property type="match status" value="1"/>
</dbReference>
<dbReference type="InterPro" id="IPR036388">
    <property type="entry name" value="WH-like_DNA-bd_sf"/>
</dbReference>
<dbReference type="EMBL" id="JBEXAC010000001">
    <property type="protein sequence ID" value="MET6996559.1"/>
    <property type="molecule type" value="Genomic_DNA"/>
</dbReference>
<evidence type="ECO:0000256" key="3">
    <source>
        <dbReference type="ARBA" id="ARBA00023082"/>
    </source>
</evidence>
<evidence type="ECO:0000313" key="7">
    <source>
        <dbReference type="Proteomes" id="UP001549749"/>
    </source>
</evidence>
<dbReference type="InterPro" id="IPR013324">
    <property type="entry name" value="RNA_pol_sigma_r3/r4-like"/>
</dbReference>
<keyword evidence="7" id="KW-1185">Reference proteome</keyword>
<dbReference type="NCBIfam" id="TIGR02937">
    <property type="entry name" value="sigma70-ECF"/>
    <property type="match status" value="1"/>
</dbReference>
<proteinExistence type="inferred from homology"/>
<dbReference type="Gene3D" id="1.10.10.10">
    <property type="entry name" value="Winged helix-like DNA-binding domain superfamily/Winged helix DNA-binding domain"/>
    <property type="match status" value="1"/>
</dbReference>
<evidence type="ECO:0000259" key="5">
    <source>
        <dbReference type="Pfam" id="PF08281"/>
    </source>
</evidence>
<keyword evidence="3" id="KW-0731">Sigma factor</keyword>
<dbReference type="Gene3D" id="1.10.1740.10">
    <property type="match status" value="1"/>
</dbReference>
<sequence>MGHDDNIKDAWLLLRNSHASALEELYNGHYLGMINFGIKLTGDREFTNDCIIQLLIELWDKRKQLPHVENVRAYLLTCLKHKIIAEIKACQTRNDSHHSLHNIQDNTELPYEAYLIRLQSDKAIREKLSRALDKLTARQKELLKLRFFDKLDYDEIAALSGISKRTAYNIIYDALKMLKTEFYASNENGTFLTDAILLTLLISLLA</sequence>
<dbReference type="InterPro" id="IPR014284">
    <property type="entry name" value="RNA_pol_sigma-70_dom"/>
</dbReference>
<comment type="caution">
    <text evidence="6">The sequence shown here is derived from an EMBL/GenBank/DDBJ whole genome shotgun (WGS) entry which is preliminary data.</text>
</comment>
<dbReference type="InterPro" id="IPR039425">
    <property type="entry name" value="RNA_pol_sigma-70-like"/>
</dbReference>